<accession>A0ABD3MH25</accession>
<evidence type="ECO:0000313" key="1">
    <source>
        <dbReference type="EMBL" id="KAL3763415.1"/>
    </source>
</evidence>
<keyword evidence="2" id="KW-1185">Reference proteome</keyword>
<sequence length="354" mass="39036">MNDAAAAAADLDDDYSDTISIDTCEEYIHFESIRNPSTQLEESISFSWPGIYFDGVVVDGDGSADVDKTATYATTPSVEGDAGGNQKKLRKIILSTLLEEDDIAPLFDGARWAGTRLWRAAIRCIQYLAGHLPDAPVHPNVRLPKSLTTTTTDVSNEINNNDINSKNDAISVLELGCGLGVPGMIFHLLGCNVVLTDQEDILSQLQKNVDRNFRTSSISSISSNSEQSTCDKDQTNAANTTTTIQAQPLSWSRKDVNSLLEQVGRSETGFDVVVNCDCVFEPLYGKSWHLLNETIDELLKVNPKCIVISSMERRNGDGIDKFLEEMRSMANVGEVTKVWSEEERKIEIYQTIGR</sequence>
<dbReference type="InterPro" id="IPR029063">
    <property type="entry name" value="SAM-dependent_MTases_sf"/>
</dbReference>
<gene>
    <name evidence="1" type="ORF">ACHAWU_001988</name>
</gene>
<name>A0ABD3MH25_9STRA</name>
<dbReference type="EMBL" id="JALLBG020000123">
    <property type="protein sequence ID" value="KAL3763415.1"/>
    <property type="molecule type" value="Genomic_DNA"/>
</dbReference>
<proteinExistence type="predicted"/>
<protein>
    <submittedName>
        <fullName evidence="1">Uncharacterized protein</fullName>
    </submittedName>
</protein>
<dbReference type="PANTHER" id="PTHR14614:SF123">
    <property type="entry name" value="OS04G0645500 PROTEIN"/>
    <property type="match status" value="1"/>
</dbReference>
<dbReference type="SUPFAM" id="SSF53335">
    <property type="entry name" value="S-adenosyl-L-methionine-dependent methyltransferases"/>
    <property type="match status" value="1"/>
</dbReference>
<dbReference type="Proteomes" id="UP001530293">
    <property type="component" value="Unassembled WGS sequence"/>
</dbReference>
<dbReference type="PANTHER" id="PTHR14614">
    <property type="entry name" value="HEPATOCELLULAR CARCINOMA-ASSOCIATED ANTIGEN"/>
    <property type="match status" value="1"/>
</dbReference>
<dbReference type="AlphaFoldDB" id="A0ABD3MH25"/>
<dbReference type="InterPro" id="IPR019410">
    <property type="entry name" value="Methyltransf_16"/>
</dbReference>
<reference evidence="1 2" key="1">
    <citation type="submission" date="2024-10" db="EMBL/GenBank/DDBJ databases">
        <title>Updated reference genomes for cyclostephanoid diatoms.</title>
        <authorList>
            <person name="Roberts W.R."/>
            <person name="Alverson A.J."/>
        </authorList>
    </citation>
    <scope>NUCLEOTIDE SEQUENCE [LARGE SCALE GENOMIC DNA]</scope>
    <source>
        <strain evidence="1 2">AJA232-27</strain>
    </source>
</reference>
<dbReference type="Pfam" id="PF10294">
    <property type="entry name" value="Methyltransf_16"/>
    <property type="match status" value="2"/>
</dbReference>
<evidence type="ECO:0000313" key="2">
    <source>
        <dbReference type="Proteomes" id="UP001530293"/>
    </source>
</evidence>
<dbReference type="Gene3D" id="3.40.50.150">
    <property type="entry name" value="Vaccinia Virus protein VP39"/>
    <property type="match status" value="1"/>
</dbReference>
<comment type="caution">
    <text evidence="1">The sequence shown here is derived from an EMBL/GenBank/DDBJ whole genome shotgun (WGS) entry which is preliminary data.</text>
</comment>
<organism evidence="1 2">
    <name type="scientific">Discostella pseudostelligera</name>
    <dbReference type="NCBI Taxonomy" id="259834"/>
    <lineage>
        <taxon>Eukaryota</taxon>
        <taxon>Sar</taxon>
        <taxon>Stramenopiles</taxon>
        <taxon>Ochrophyta</taxon>
        <taxon>Bacillariophyta</taxon>
        <taxon>Coscinodiscophyceae</taxon>
        <taxon>Thalassiosirophycidae</taxon>
        <taxon>Stephanodiscales</taxon>
        <taxon>Stephanodiscaceae</taxon>
        <taxon>Discostella</taxon>
    </lineage>
</organism>